<dbReference type="Pfam" id="PF00005">
    <property type="entry name" value="ABC_tran"/>
    <property type="match status" value="2"/>
</dbReference>
<evidence type="ECO:0000256" key="2">
    <source>
        <dbReference type="ARBA" id="ARBA00005417"/>
    </source>
</evidence>
<evidence type="ECO:0000313" key="13">
    <source>
        <dbReference type="Proteomes" id="UP000019681"/>
    </source>
</evidence>
<evidence type="ECO:0000256" key="3">
    <source>
        <dbReference type="ARBA" id="ARBA00022448"/>
    </source>
</evidence>
<dbReference type="GO" id="GO:0043190">
    <property type="term" value="C:ATP-binding cassette (ABC) transporter complex"/>
    <property type="evidence" value="ECO:0007669"/>
    <property type="project" value="TreeGrafter"/>
</dbReference>
<keyword evidence="8" id="KW-1278">Translocase</keyword>
<dbReference type="FunFam" id="3.40.50.300:FF:000224">
    <property type="entry name" value="Energy-coupling factor transporter ATP-binding protein EcfA"/>
    <property type="match status" value="1"/>
</dbReference>
<dbReference type="Gene3D" id="3.40.50.300">
    <property type="entry name" value="P-loop containing nucleotide triphosphate hydrolases"/>
    <property type="match status" value="2"/>
</dbReference>
<comment type="function">
    <text evidence="10">Probably part of an ABC transporter complex. Responsible for energy coupling to the transport system.</text>
</comment>
<name>A0A017RTG8_9CLOT</name>
<keyword evidence="5" id="KW-0677">Repeat</keyword>
<dbReference type="RefSeq" id="WP_035380957.1">
    <property type="nucleotide sequence ID" value="NZ_AZQP01000040.1"/>
</dbReference>
<feature type="domain" description="ABC transporter" evidence="11">
    <location>
        <begin position="4"/>
        <end position="245"/>
    </location>
</feature>
<evidence type="ECO:0000256" key="7">
    <source>
        <dbReference type="ARBA" id="ARBA00022840"/>
    </source>
</evidence>
<evidence type="ECO:0000256" key="5">
    <source>
        <dbReference type="ARBA" id="ARBA00022737"/>
    </source>
</evidence>
<comment type="similarity">
    <text evidence="2">Belongs to the ABC transporter superfamily.</text>
</comment>
<dbReference type="InterPro" id="IPR003593">
    <property type="entry name" value="AAA+_ATPase"/>
</dbReference>
<dbReference type="CDD" id="cd03225">
    <property type="entry name" value="ABC_cobalt_CbiO_domain1"/>
    <property type="match status" value="2"/>
</dbReference>
<dbReference type="InterPro" id="IPR003439">
    <property type="entry name" value="ABC_transporter-like_ATP-bd"/>
</dbReference>
<dbReference type="Proteomes" id="UP000019681">
    <property type="component" value="Unassembled WGS sequence"/>
</dbReference>
<gene>
    <name evidence="12" type="ORF">Q428_11715</name>
</gene>
<accession>A0A017RTG8</accession>
<keyword evidence="13" id="KW-1185">Reference proteome</keyword>
<keyword evidence="6" id="KW-0547">Nucleotide-binding</keyword>
<evidence type="ECO:0000256" key="10">
    <source>
        <dbReference type="ARBA" id="ARBA00025157"/>
    </source>
</evidence>
<dbReference type="SUPFAM" id="SSF52540">
    <property type="entry name" value="P-loop containing nucleoside triphosphate hydrolases"/>
    <property type="match status" value="2"/>
</dbReference>
<evidence type="ECO:0000259" key="11">
    <source>
        <dbReference type="PROSITE" id="PS50893"/>
    </source>
</evidence>
<comment type="caution">
    <text evidence="12">The sequence shown here is derived from an EMBL/GenBank/DDBJ whole genome shotgun (WGS) entry which is preliminary data.</text>
</comment>
<protein>
    <submittedName>
        <fullName evidence="12">Heme ABC transporter ATP-binding protein</fullName>
    </submittedName>
</protein>
<dbReference type="GO" id="GO:0005524">
    <property type="term" value="F:ATP binding"/>
    <property type="evidence" value="ECO:0007669"/>
    <property type="project" value="UniProtKB-KW"/>
</dbReference>
<dbReference type="Pfam" id="PF12558">
    <property type="entry name" value="DUF3744"/>
    <property type="match status" value="1"/>
</dbReference>
<dbReference type="InterPro" id="IPR050095">
    <property type="entry name" value="ECF_ABC_transporter_ATP-bd"/>
</dbReference>
<keyword evidence="7 12" id="KW-0067">ATP-binding</keyword>
<evidence type="ECO:0000313" key="12">
    <source>
        <dbReference type="EMBL" id="EYE87754.1"/>
    </source>
</evidence>
<dbReference type="InterPro" id="IPR017871">
    <property type="entry name" value="ABC_transporter-like_CS"/>
</dbReference>
<dbReference type="PANTHER" id="PTHR43553">
    <property type="entry name" value="HEAVY METAL TRANSPORTER"/>
    <property type="match status" value="1"/>
</dbReference>
<evidence type="ECO:0000256" key="9">
    <source>
        <dbReference type="ARBA" id="ARBA00023136"/>
    </source>
</evidence>
<dbReference type="InterPro" id="IPR022216">
    <property type="entry name" value="ABC_Co_transporter"/>
</dbReference>
<dbReference type="STRING" id="1403537.Q428_11715"/>
<keyword evidence="9" id="KW-0472">Membrane</keyword>
<proteinExistence type="inferred from homology"/>
<feature type="domain" description="ABC transporter" evidence="11">
    <location>
        <begin position="298"/>
        <end position="532"/>
    </location>
</feature>
<reference evidence="12 13" key="1">
    <citation type="journal article" date="2014" name="Genome Announc.">
        <title>Draft Genome Sequence of Fervidicella metallireducens Strain AeBT, an Iron-Reducing Thermoanaerobe from the Great Artesian Basin.</title>
        <authorList>
            <person name="Patel B.K."/>
        </authorList>
    </citation>
    <scope>NUCLEOTIDE SEQUENCE [LARGE SCALE GENOMIC DNA]</scope>
    <source>
        <strain evidence="12 13">AeB</strain>
    </source>
</reference>
<dbReference type="GO" id="GO:0042626">
    <property type="term" value="F:ATPase-coupled transmembrane transporter activity"/>
    <property type="evidence" value="ECO:0007669"/>
    <property type="project" value="TreeGrafter"/>
</dbReference>
<dbReference type="NCBIfam" id="NF010167">
    <property type="entry name" value="PRK13648.1"/>
    <property type="match status" value="2"/>
</dbReference>
<evidence type="ECO:0000256" key="4">
    <source>
        <dbReference type="ARBA" id="ARBA00022475"/>
    </source>
</evidence>
<evidence type="ECO:0000256" key="6">
    <source>
        <dbReference type="ARBA" id="ARBA00022741"/>
    </source>
</evidence>
<dbReference type="FunFam" id="3.40.50.300:FF:001422">
    <property type="entry name" value="Cobalt ABC transporter ATP-binding protein"/>
    <property type="match status" value="1"/>
</dbReference>
<dbReference type="PANTHER" id="PTHR43553:SF26">
    <property type="entry name" value="ABC TRANSPORTER ATP-BINDING PROTEIN BC_2655-RELATED"/>
    <property type="match status" value="1"/>
</dbReference>
<dbReference type="AlphaFoldDB" id="A0A017RTG8"/>
<keyword evidence="4" id="KW-1003">Cell membrane</keyword>
<sequence length="565" mass="63774">MALISFKNFTFRYSNLKTPTLKNINLDIEAGQKILIAGPSGSGKSTLAHCINGLIPFRYKGDFSGSLEVKGMKPYESSIHEIRRHVGTILQDQDGQFVGLSVGEDVAFSYENDNVPIDIMKIGVENALQEVEMLNFIKEVPHNLSGGQKQKVSVAGILTTNSDILLFDEPLANLDPYSSKKAMDIIDSLHKNQNKTIIIVEHRIEDVLEHDVDRIILMHNGEIVADGSPDEILSKNILSRYGLREPLYIEALKSCNIQLRPEDKISKIENTIKFKDKLKEDFETNFENNRNTEKNPIISLENISYKYFKDSDYIIKDISFTVASGEMVAVLGNNGAGKSTLLKVISGIARHQQGTIRFMDDVIDKWSVKKRGQIIGYVMQNPNHMITKNIVFDEVASGLKNNGYDEKFIKERVEETLQICGLYQYRNWPVMSLSYGQKKRVTIASILAMQPKVVILDEPTAGQDYKNYREFMSFLEKIKHTGISIILITHDMHLALEYAERAIVMSQGQLIANDTVYNVLSDRNIIEKANLRETSISKLGDICEVKDKSKFLSYFTNKIKGGADI</sequence>
<organism evidence="12 13">
    <name type="scientific">Fervidicella metallireducens AeB</name>
    <dbReference type="NCBI Taxonomy" id="1403537"/>
    <lineage>
        <taxon>Bacteria</taxon>
        <taxon>Bacillati</taxon>
        <taxon>Bacillota</taxon>
        <taxon>Clostridia</taxon>
        <taxon>Eubacteriales</taxon>
        <taxon>Clostridiaceae</taxon>
        <taxon>Fervidicella</taxon>
    </lineage>
</organism>
<dbReference type="EMBL" id="AZQP01000040">
    <property type="protein sequence ID" value="EYE87754.1"/>
    <property type="molecule type" value="Genomic_DNA"/>
</dbReference>
<dbReference type="PROSITE" id="PS50893">
    <property type="entry name" value="ABC_TRANSPORTER_2"/>
    <property type="match status" value="2"/>
</dbReference>
<dbReference type="PROSITE" id="PS00211">
    <property type="entry name" value="ABC_TRANSPORTER_1"/>
    <property type="match status" value="2"/>
</dbReference>
<evidence type="ECO:0000256" key="1">
    <source>
        <dbReference type="ARBA" id="ARBA00004202"/>
    </source>
</evidence>
<dbReference type="GO" id="GO:0016887">
    <property type="term" value="F:ATP hydrolysis activity"/>
    <property type="evidence" value="ECO:0007669"/>
    <property type="project" value="InterPro"/>
</dbReference>
<keyword evidence="3" id="KW-0813">Transport</keyword>
<dbReference type="SMART" id="SM00382">
    <property type="entry name" value="AAA"/>
    <property type="match status" value="2"/>
</dbReference>
<dbReference type="InterPro" id="IPR027417">
    <property type="entry name" value="P-loop_NTPase"/>
</dbReference>
<evidence type="ECO:0000256" key="8">
    <source>
        <dbReference type="ARBA" id="ARBA00022967"/>
    </source>
</evidence>
<dbReference type="InterPro" id="IPR015856">
    <property type="entry name" value="ABC_transpr_CbiO/EcfA_su"/>
</dbReference>
<comment type="subcellular location">
    <subcellularLocation>
        <location evidence="1">Cell membrane</location>
        <topology evidence="1">Peripheral membrane protein</topology>
    </subcellularLocation>
</comment>